<keyword evidence="10" id="KW-1185">Reference proteome</keyword>
<sequence length="409" mass="48434">MKIFIVTTLILICYLLLDQVYDQYLWDLNTIITKYLQTYQDPFYEIMFNCFSDWINLLPQIAFLIFIFTENKLAYIIYVCLIQSITSINSVLKNLYHQPRPYWIESEIQALSCNKDFGKPSGHTMASLTTFALFPLIVLPQNFKKKHRPIQIIVIGIMSIWTVMAALSRIYLGMHSIGQILLGWVYTGYFIIIYISYLHKPILNYLKKRLSSVEKGISWKFVAITGLTTFIYLIISILLYYWNKNYVYYDQTELNLWLSIIQQKCSNQTHLLELSDSKVFYNFCLYKSFEITLIFFIILGIKISNGKYDEEYFIHNYSLLNQKQKLMRILIVLILLFPLKILEMNENDNVWLIIIIQTIPWNAFCGLSLTFGYSKLLKYYKLNIEGDFLYIKQDPQTIYGKYKEIKICV</sequence>
<evidence type="ECO:0000256" key="1">
    <source>
        <dbReference type="ARBA" id="ARBA00004477"/>
    </source>
</evidence>
<feature type="transmembrane region" description="Helical" evidence="7">
    <location>
        <begin position="152"/>
        <end position="171"/>
    </location>
</feature>
<dbReference type="CDD" id="cd01610">
    <property type="entry name" value="PAP2_like"/>
    <property type="match status" value="1"/>
</dbReference>
<gene>
    <name evidence="9" type="ORF">PSON_ATCC_30995.1.T0200399</name>
</gene>
<dbReference type="Pfam" id="PF01569">
    <property type="entry name" value="PAP2"/>
    <property type="match status" value="1"/>
</dbReference>
<feature type="transmembrane region" description="Helical" evidence="7">
    <location>
        <begin position="46"/>
        <end position="68"/>
    </location>
</feature>
<comment type="caution">
    <text evidence="9">The sequence shown here is derived from an EMBL/GenBank/DDBJ whole genome shotgun (WGS) entry which is preliminary data.</text>
</comment>
<evidence type="ECO:0000256" key="3">
    <source>
        <dbReference type="ARBA" id="ARBA00022801"/>
    </source>
</evidence>
<accession>A0A8S1LT52</accession>
<dbReference type="SMART" id="SM00014">
    <property type="entry name" value="acidPPc"/>
    <property type="match status" value="1"/>
</dbReference>
<evidence type="ECO:0000313" key="9">
    <source>
        <dbReference type="EMBL" id="CAD8065744.1"/>
    </source>
</evidence>
<dbReference type="AlphaFoldDB" id="A0A8S1LT52"/>
<keyword evidence="2 7" id="KW-0812">Transmembrane</keyword>
<proteinExistence type="predicted"/>
<protein>
    <recommendedName>
        <fullName evidence="8">Phosphatidic acid phosphatase type 2/haloperoxidase domain-containing protein</fullName>
    </recommendedName>
</protein>
<evidence type="ECO:0000256" key="5">
    <source>
        <dbReference type="ARBA" id="ARBA00022989"/>
    </source>
</evidence>
<evidence type="ECO:0000313" key="10">
    <source>
        <dbReference type="Proteomes" id="UP000692954"/>
    </source>
</evidence>
<feature type="transmembrane region" description="Helical" evidence="7">
    <location>
        <begin position="326"/>
        <end position="344"/>
    </location>
</feature>
<keyword evidence="4" id="KW-0256">Endoplasmic reticulum</keyword>
<name>A0A8S1LT52_9CILI</name>
<reference evidence="9" key="1">
    <citation type="submission" date="2021-01" db="EMBL/GenBank/DDBJ databases">
        <authorList>
            <consortium name="Genoscope - CEA"/>
            <person name="William W."/>
        </authorList>
    </citation>
    <scope>NUCLEOTIDE SEQUENCE</scope>
</reference>
<evidence type="ECO:0000256" key="6">
    <source>
        <dbReference type="ARBA" id="ARBA00023136"/>
    </source>
</evidence>
<dbReference type="GO" id="GO:0005789">
    <property type="term" value="C:endoplasmic reticulum membrane"/>
    <property type="evidence" value="ECO:0007669"/>
    <property type="project" value="UniProtKB-SubCell"/>
</dbReference>
<feature type="transmembrane region" description="Helical" evidence="7">
    <location>
        <begin position="219"/>
        <end position="242"/>
    </location>
</feature>
<dbReference type="PANTHER" id="PTHR14969">
    <property type="entry name" value="SPHINGOSINE-1-PHOSPHATE PHOSPHOHYDROLASE"/>
    <property type="match status" value="1"/>
</dbReference>
<feature type="domain" description="Phosphatidic acid phosphatase type 2/haloperoxidase" evidence="8">
    <location>
        <begin position="71"/>
        <end position="196"/>
    </location>
</feature>
<dbReference type="PANTHER" id="PTHR14969:SF28">
    <property type="entry name" value="DIHYDROSPHINGOSINE 1-PHOSPHATE PHOSPHATASE LCB3-RELATED"/>
    <property type="match status" value="1"/>
</dbReference>
<dbReference type="OrthoDB" id="307394at2759"/>
<keyword evidence="6 7" id="KW-0472">Membrane</keyword>
<feature type="transmembrane region" description="Helical" evidence="7">
    <location>
        <begin position="279"/>
        <end position="301"/>
    </location>
</feature>
<keyword evidence="3" id="KW-0378">Hydrolase</keyword>
<evidence type="ECO:0000259" key="8">
    <source>
        <dbReference type="SMART" id="SM00014"/>
    </source>
</evidence>
<comment type="subcellular location">
    <subcellularLocation>
        <location evidence="1">Endoplasmic reticulum membrane</location>
        <topology evidence="1">Multi-pass membrane protein</topology>
    </subcellularLocation>
</comment>
<dbReference type="InterPro" id="IPR000326">
    <property type="entry name" value="PAP2/HPO"/>
</dbReference>
<feature type="transmembrane region" description="Helical" evidence="7">
    <location>
        <begin position="75"/>
        <end position="92"/>
    </location>
</feature>
<dbReference type="Proteomes" id="UP000692954">
    <property type="component" value="Unassembled WGS sequence"/>
</dbReference>
<keyword evidence="5 7" id="KW-1133">Transmembrane helix</keyword>
<feature type="transmembrane region" description="Helical" evidence="7">
    <location>
        <begin position="350"/>
        <end position="373"/>
    </location>
</feature>
<dbReference type="GO" id="GO:0042392">
    <property type="term" value="F:sphingosine-1-phosphate phosphatase activity"/>
    <property type="evidence" value="ECO:0007669"/>
    <property type="project" value="TreeGrafter"/>
</dbReference>
<evidence type="ECO:0000256" key="2">
    <source>
        <dbReference type="ARBA" id="ARBA00022692"/>
    </source>
</evidence>
<feature type="transmembrane region" description="Helical" evidence="7">
    <location>
        <begin position="177"/>
        <end position="198"/>
    </location>
</feature>
<dbReference type="EMBL" id="CAJJDN010000020">
    <property type="protein sequence ID" value="CAD8065744.1"/>
    <property type="molecule type" value="Genomic_DNA"/>
</dbReference>
<evidence type="ECO:0000256" key="4">
    <source>
        <dbReference type="ARBA" id="ARBA00022824"/>
    </source>
</evidence>
<evidence type="ECO:0000256" key="7">
    <source>
        <dbReference type="SAM" id="Phobius"/>
    </source>
</evidence>
<organism evidence="9 10">
    <name type="scientific">Paramecium sonneborni</name>
    <dbReference type="NCBI Taxonomy" id="65129"/>
    <lineage>
        <taxon>Eukaryota</taxon>
        <taxon>Sar</taxon>
        <taxon>Alveolata</taxon>
        <taxon>Ciliophora</taxon>
        <taxon>Intramacronucleata</taxon>
        <taxon>Oligohymenophorea</taxon>
        <taxon>Peniculida</taxon>
        <taxon>Parameciidae</taxon>
        <taxon>Paramecium</taxon>
    </lineage>
</organism>